<evidence type="ECO:0000313" key="2">
    <source>
        <dbReference type="EMBL" id="MBE3607843.1"/>
    </source>
</evidence>
<name>A0AAW3ZVQ6_9BACT</name>
<dbReference type="Proteomes" id="UP000650616">
    <property type="component" value="Unassembled WGS sequence"/>
</dbReference>
<feature type="transmembrane region" description="Helical" evidence="1">
    <location>
        <begin position="37"/>
        <end position="56"/>
    </location>
</feature>
<feature type="transmembrane region" description="Helical" evidence="1">
    <location>
        <begin position="12"/>
        <end position="31"/>
    </location>
</feature>
<proteinExistence type="predicted"/>
<sequence length="156" mass="17756">MKILENKKGAKLNLLSSLILFCIGGVLYYYYDYRASAIFTMVVSAICAVFCLKKIFQESFILIEDDGFVIKKAGRQAKFYFADIKGVYTKIVEKKSGVEILVVSFGRAKFDLELIRGLMYHAGESDASLPNIYEKSIYEIRSIIKEKLENFNSKQA</sequence>
<reference evidence="2 3" key="1">
    <citation type="submission" date="2015-08" db="EMBL/GenBank/DDBJ databases">
        <title>Comparative genomics of the Campylobacter concisus group.</title>
        <authorList>
            <person name="Yee E."/>
            <person name="Chapman M.H."/>
            <person name="Huynh S."/>
            <person name="Bono J.L."/>
            <person name="On S.L."/>
            <person name="St Leger J."/>
            <person name="Foster G."/>
            <person name="Parker C.T."/>
            <person name="Miller W.G."/>
        </authorList>
    </citation>
    <scope>NUCLEOTIDE SEQUENCE [LARGE SCALE GENOMIC DNA]</scope>
    <source>
        <strain evidence="2 3">RM9337</strain>
    </source>
</reference>
<keyword evidence="1" id="KW-0812">Transmembrane</keyword>
<dbReference type="RefSeq" id="WP_170015853.1">
    <property type="nucleotide sequence ID" value="NZ_CP012545.1"/>
</dbReference>
<dbReference type="EMBL" id="LIWG01000003">
    <property type="protein sequence ID" value="MBE3607843.1"/>
    <property type="molecule type" value="Genomic_DNA"/>
</dbReference>
<organism evidence="2 3">
    <name type="scientific">Campylobacter californiensis</name>
    <dbReference type="NCBI Taxonomy" id="1032243"/>
    <lineage>
        <taxon>Bacteria</taxon>
        <taxon>Pseudomonadati</taxon>
        <taxon>Campylobacterota</taxon>
        <taxon>Epsilonproteobacteria</taxon>
        <taxon>Campylobacterales</taxon>
        <taxon>Campylobacteraceae</taxon>
        <taxon>Campylobacter</taxon>
    </lineage>
</organism>
<gene>
    <name evidence="2" type="ORF">CCAL9337_03745</name>
</gene>
<keyword evidence="3" id="KW-1185">Reference proteome</keyword>
<comment type="caution">
    <text evidence="2">The sequence shown here is derived from an EMBL/GenBank/DDBJ whole genome shotgun (WGS) entry which is preliminary data.</text>
</comment>
<keyword evidence="1" id="KW-0472">Membrane</keyword>
<protein>
    <submittedName>
        <fullName evidence="2">Molybdate transport repressor</fullName>
    </submittedName>
</protein>
<evidence type="ECO:0000313" key="3">
    <source>
        <dbReference type="Proteomes" id="UP000650616"/>
    </source>
</evidence>
<dbReference type="AlphaFoldDB" id="A0AAW3ZVQ6"/>
<accession>A0AAW3ZVQ6</accession>
<keyword evidence="1" id="KW-1133">Transmembrane helix</keyword>
<evidence type="ECO:0000256" key="1">
    <source>
        <dbReference type="SAM" id="Phobius"/>
    </source>
</evidence>